<reference evidence="4 5" key="1">
    <citation type="submission" date="2017-03" db="EMBL/GenBank/DDBJ databases">
        <title>WGS assembly of Porphyra umbilicalis.</title>
        <authorList>
            <person name="Brawley S.H."/>
            <person name="Blouin N.A."/>
            <person name="Ficko-Blean E."/>
            <person name="Wheeler G.L."/>
            <person name="Lohr M."/>
            <person name="Goodson H.V."/>
            <person name="Jenkins J.W."/>
            <person name="Blaby-Haas C.E."/>
            <person name="Helliwell K.E."/>
            <person name="Chan C."/>
            <person name="Marriage T."/>
            <person name="Bhattacharya D."/>
            <person name="Klein A.S."/>
            <person name="Badis Y."/>
            <person name="Brodie J."/>
            <person name="Cao Y."/>
            <person name="Collen J."/>
            <person name="Dittami S.M."/>
            <person name="Gachon C.M."/>
            <person name="Green B.R."/>
            <person name="Karpowicz S."/>
            <person name="Kim J.W."/>
            <person name="Kudahl U."/>
            <person name="Lin S."/>
            <person name="Michel G."/>
            <person name="Mittag M."/>
            <person name="Olson B.J."/>
            <person name="Pangilinan J."/>
            <person name="Peng Y."/>
            <person name="Qiu H."/>
            <person name="Shu S."/>
            <person name="Singer J.T."/>
            <person name="Smith A.G."/>
            <person name="Sprecher B.N."/>
            <person name="Wagner V."/>
            <person name="Wang W."/>
            <person name="Wang Z.-Y."/>
            <person name="Yan J."/>
            <person name="Yarish C."/>
            <person name="Zoeuner-Riek S."/>
            <person name="Zhuang Y."/>
            <person name="Zou Y."/>
            <person name="Lindquist E.A."/>
            <person name="Grimwood J."/>
            <person name="Barry K."/>
            <person name="Rokhsar D.S."/>
            <person name="Schmutz J."/>
            <person name="Stiller J.W."/>
            <person name="Grossman A.R."/>
            <person name="Prochnik S.E."/>
        </authorList>
    </citation>
    <scope>NUCLEOTIDE SEQUENCE [LARGE SCALE GENOMIC DNA]</scope>
    <source>
        <strain evidence="4">4086291</strain>
    </source>
</reference>
<dbReference type="InterPro" id="IPR009003">
    <property type="entry name" value="Peptidase_S1_PA"/>
</dbReference>
<dbReference type="EMBL" id="KV918778">
    <property type="protein sequence ID" value="OSX80259.1"/>
    <property type="molecule type" value="Genomic_DNA"/>
</dbReference>
<feature type="chain" id="PRO_5012575345" description="Peptidase S1 domain-containing protein" evidence="2">
    <location>
        <begin position="23"/>
        <end position="317"/>
    </location>
</feature>
<sequence>MASMRTLAVAAVAAVAAIAVGAAPAAAAVATDPLTVYSSSRSTPLAATPPPKPLSPGRRTRIVGGRTVTDVDPETGSQFVAKIFTADGAGFYCGGSFVSASHVLTRAGCRVVVGDVVRVGGAKLWDGLWYRVKEVKNHPAYDPAGDVNDLAVLVLANPKSESEMLAAGVVPVKITTDFGSPHGFYVSGFGATDNAAQGAGSLQLKRGYQPLRPWRMCREIMDSVLLSDGTALPIHESAQVCTNYKSNWSGALCERDVGGGMFRADDKWVNGTQVKEYTLFAVSSYWIGTRSAVCPQGYPNVGTKLSFYADWIRQAMK</sequence>
<dbReference type="Proteomes" id="UP000218209">
    <property type="component" value="Unassembled WGS sequence"/>
</dbReference>
<feature type="domain" description="Peptidase S1" evidence="3">
    <location>
        <begin position="62"/>
        <end position="317"/>
    </location>
</feature>
<dbReference type="PANTHER" id="PTHR24260:SF136">
    <property type="entry name" value="GH08193P-RELATED"/>
    <property type="match status" value="1"/>
</dbReference>
<organism evidence="4 5">
    <name type="scientific">Porphyra umbilicalis</name>
    <name type="common">Purple laver</name>
    <name type="synonym">Red alga</name>
    <dbReference type="NCBI Taxonomy" id="2786"/>
    <lineage>
        <taxon>Eukaryota</taxon>
        <taxon>Rhodophyta</taxon>
        <taxon>Bangiophyceae</taxon>
        <taxon>Bangiales</taxon>
        <taxon>Bangiaceae</taxon>
        <taxon>Porphyra</taxon>
    </lineage>
</organism>
<accession>A0A1X6PHB8</accession>
<dbReference type="Pfam" id="PF00089">
    <property type="entry name" value="Trypsin"/>
    <property type="match status" value="1"/>
</dbReference>
<dbReference type="InterPro" id="IPR043504">
    <property type="entry name" value="Peptidase_S1_PA_chymotrypsin"/>
</dbReference>
<evidence type="ECO:0000256" key="1">
    <source>
        <dbReference type="SAM" id="MobiDB-lite"/>
    </source>
</evidence>
<dbReference type="InterPro" id="IPR051333">
    <property type="entry name" value="CLIP_Serine_Protease"/>
</dbReference>
<protein>
    <recommendedName>
        <fullName evidence="3">Peptidase S1 domain-containing protein</fullName>
    </recommendedName>
</protein>
<dbReference type="GO" id="GO:0006508">
    <property type="term" value="P:proteolysis"/>
    <property type="evidence" value="ECO:0007669"/>
    <property type="project" value="InterPro"/>
</dbReference>
<dbReference type="AlphaFoldDB" id="A0A1X6PHB8"/>
<evidence type="ECO:0000256" key="2">
    <source>
        <dbReference type="SAM" id="SignalP"/>
    </source>
</evidence>
<dbReference type="GO" id="GO:0004252">
    <property type="term" value="F:serine-type endopeptidase activity"/>
    <property type="evidence" value="ECO:0007669"/>
    <property type="project" value="InterPro"/>
</dbReference>
<proteinExistence type="predicted"/>
<dbReference type="PANTHER" id="PTHR24260">
    <property type="match status" value="1"/>
</dbReference>
<gene>
    <name evidence="4" type="ORF">BU14_0056s0042</name>
</gene>
<dbReference type="OrthoDB" id="6755574at2759"/>
<dbReference type="SMART" id="SM00020">
    <property type="entry name" value="Tryp_SPc"/>
    <property type="match status" value="1"/>
</dbReference>
<dbReference type="InterPro" id="IPR001254">
    <property type="entry name" value="Trypsin_dom"/>
</dbReference>
<evidence type="ECO:0000313" key="4">
    <source>
        <dbReference type="EMBL" id="OSX80259.1"/>
    </source>
</evidence>
<dbReference type="SUPFAM" id="SSF50494">
    <property type="entry name" value="Trypsin-like serine proteases"/>
    <property type="match status" value="1"/>
</dbReference>
<evidence type="ECO:0000259" key="3">
    <source>
        <dbReference type="PROSITE" id="PS50240"/>
    </source>
</evidence>
<dbReference type="PROSITE" id="PS50240">
    <property type="entry name" value="TRYPSIN_DOM"/>
    <property type="match status" value="1"/>
</dbReference>
<dbReference type="Gene3D" id="2.40.10.10">
    <property type="entry name" value="Trypsin-like serine proteases"/>
    <property type="match status" value="1"/>
</dbReference>
<keyword evidence="5" id="KW-1185">Reference proteome</keyword>
<feature type="region of interest" description="Disordered" evidence="1">
    <location>
        <begin position="39"/>
        <end position="59"/>
    </location>
</feature>
<keyword evidence="2" id="KW-0732">Signal</keyword>
<name>A0A1X6PHB8_PORUM</name>
<feature type="signal peptide" evidence="2">
    <location>
        <begin position="1"/>
        <end position="22"/>
    </location>
</feature>
<evidence type="ECO:0000313" key="5">
    <source>
        <dbReference type="Proteomes" id="UP000218209"/>
    </source>
</evidence>